<reference evidence="1 2" key="1">
    <citation type="journal article" date="2023" name="Plants (Basel)">
        <title>Bridging the Gap: Combining Genomics and Transcriptomics Approaches to Understand Stylosanthes scabra, an Orphan Legume from the Brazilian Caatinga.</title>
        <authorList>
            <person name="Ferreira-Neto J.R.C."/>
            <person name="da Silva M.D."/>
            <person name="Binneck E."/>
            <person name="de Melo N.F."/>
            <person name="da Silva R.H."/>
            <person name="de Melo A.L.T.M."/>
            <person name="Pandolfi V."/>
            <person name="Bustamante F.O."/>
            <person name="Brasileiro-Vidal A.C."/>
            <person name="Benko-Iseppon A.M."/>
        </authorList>
    </citation>
    <scope>NUCLEOTIDE SEQUENCE [LARGE SCALE GENOMIC DNA]</scope>
    <source>
        <tissue evidence="1">Leaves</tissue>
    </source>
</reference>
<sequence>MDVDPEEDLEFLEAFVPASDEPLPDERIQVVESTAEWTQMRDTMAVDMFEEWHTLR</sequence>
<evidence type="ECO:0000313" key="2">
    <source>
        <dbReference type="Proteomes" id="UP001341840"/>
    </source>
</evidence>
<dbReference type="Proteomes" id="UP001341840">
    <property type="component" value="Unassembled WGS sequence"/>
</dbReference>
<organism evidence="1 2">
    <name type="scientific">Stylosanthes scabra</name>
    <dbReference type="NCBI Taxonomy" id="79078"/>
    <lineage>
        <taxon>Eukaryota</taxon>
        <taxon>Viridiplantae</taxon>
        <taxon>Streptophyta</taxon>
        <taxon>Embryophyta</taxon>
        <taxon>Tracheophyta</taxon>
        <taxon>Spermatophyta</taxon>
        <taxon>Magnoliopsida</taxon>
        <taxon>eudicotyledons</taxon>
        <taxon>Gunneridae</taxon>
        <taxon>Pentapetalae</taxon>
        <taxon>rosids</taxon>
        <taxon>fabids</taxon>
        <taxon>Fabales</taxon>
        <taxon>Fabaceae</taxon>
        <taxon>Papilionoideae</taxon>
        <taxon>50 kb inversion clade</taxon>
        <taxon>dalbergioids sensu lato</taxon>
        <taxon>Dalbergieae</taxon>
        <taxon>Pterocarpus clade</taxon>
        <taxon>Stylosanthes</taxon>
    </lineage>
</organism>
<evidence type="ECO:0000313" key="1">
    <source>
        <dbReference type="EMBL" id="MED6127835.1"/>
    </source>
</evidence>
<dbReference type="EMBL" id="JASCZI010032075">
    <property type="protein sequence ID" value="MED6127835.1"/>
    <property type="molecule type" value="Genomic_DNA"/>
</dbReference>
<keyword evidence="2" id="KW-1185">Reference proteome</keyword>
<name>A0ABU6RVE4_9FABA</name>
<comment type="caution">
    <text evidence="1">The sequence shown here is derived from an EMBL/GenBank/DDBJ whole genome shotgun (WGS) entry which is preliminary data.</text>
</comment>
<gene>
    <name evidence="1" type="ORF">PIB30_091951</name>
</gene>
<feature type="non-terminal residue" evidence="1">
    <location>
        <position position="56"/>
    </location>
</feature>
<protein>
    <submittedName>
        <fullName evidence="1">Uncharacterized protein</fullName>
    </submittedName>
</protein>
<accession>A0ABU6RVE4</accession>
<proteinExistence type="predicted"/>